<accession>A0ACA9NLT8</accession>
<protein>
    <submittedName>
        <fullName evidence="1">4633_t:CDS:1</fullName>
    </submittedName>
</protein>
<evidence type="ECO:0000313" key="1">
    <source>
        <dbReference type="EMBL" id="CAG8663157.1"/>
    </source>
</evidence>
<comment type="caution">
    <text evidence="1">The sequence shown here is derived from an EMBL/GenBank/DDBJ whole genome shotgun (WGS) entry which is preliminary data.</text>
</comment>
<reference evidence="1" key="1">
    <citation type="submission" date="2021-06" db="EMBL/GenBank/DDBJ databases">
        <authorList>
            <person name="Kallberg Y."/>
            <person name="Tangrot J."/>
            <person name="Rosling A."/>
        </authorList>
    </citation>
    <scope>NUCLEOTIDE SEQUENCE</scope>
    <source>
        <strain evidence="1">28 12/20/2015</strain>
    </source>
</reference>
<dbReference type="Proteomes" id="UP000789366">
    <property type="component" value="Unassembled WGS sequence"/>
</dbReference>
<feature type="non-terminal residue" evidence="1">
    <location>
        <position position="258"/>
    </location>
</feature>
<evidence type="ECO:0000313" key="2">
    <source>
        <dbReference type="Proteomes" id="UP000789366"/>
    </source>
</evidence>
<feature type="non-terminal residue" evidence="1">
    <location>
        <position position="1"/>
    </location>
</feature>
<organism evidence="1 2">
    <name type="scientific">Cetraspora pellucida</name>
    <dbReference type="NCBI Taxonomy" id="1433469"/>
    <lineage>
        <taxon>Eukaryota</taxon>
        <taxon>Fungi</taxon>
        <taxon>Fungi incertae sedis</taxon>
        <taxon>Mucoromycota</taxon>
        <taxon>Glomeromycotina</taxon>
        <taxon>Glomeromycetes</taxon>
        <taxon>Diversisporales</taxon>
        <taxon>Gigasporaceae</taxon>
        <taxon>Cetraspora</taxon>
    </lineage>
</organism>
<sequence length="258" mass="29760">KITGGQLDGYTSLILAQRLILSEKVINKPIKKRIKHQKDPEDEALQQLYRLRPDLNSQSVWFFPTLKKSAEGRLLYEKSEKRAYVYDMITQNRFSSFSAWIKALNGKRFFKGKKSALATIFLKPNCNELSVGQIIKGENHMSYFKKNEIVTLLSIKNVLMTMIYDDIELTSTNLIESEGLLCLVSCNANMKKELYIREAFHRYREPIKCSIFVNGLEVRDNTLEANGINYKISVVNEIYSIVRFFKEANVCVGQYTKG</sequence>
<gene>
    <name evidence="1" type="ORF">SPELUC_LOCUS9350</name>
</gene>
<keyword evidence="2" id="KW-1185">Reference proteome</keyword>
<name>A0ACA9NLT8_9GLOM</name>
<dbReference type="EMBL" id="CAJVPW010015594">
    <property type="protein sequence ID" value="CAG8663157.1"/>
    <property type="molecule type" value="Genomic_DNA"/>
</dbReference>
<proteinExistence type="predicted"/>